<dbReference type="Proteomes" id="UP000780801">
    <property type="component" value="Unassembled WGS sequence"/>
</dbReference>
<keyword evidence="3" id="KW-1185">Reference proteome</keyword>
<dbReference type="OrthoDB" id="9986677at2759"/>
<proteinExistence type="predicted"/>
<keyword evidence="1" id="KW-0472">Membrane</keyword>
<keyword evidence="1" id="KW-0812">Transmembrane</keyword>
<sequence length="96" mass="10972">MSEKLEYETGVKHVCVEKADITDEISLEESEPENSKIEAVRLVVPLTDDPSLVAMTFRFWVLITFFSIIGAATEQYYFFRAAKGNFSIYFVNLASY</sequence>
<name>A0A9P6FYM4_9FUNG</name>
<keyword evidence="1" id="KW-1133">Transmembrane helix</keyword>
<organism evidence="2 3">
    <name type="scientific">Lunasporangiospora selenospora</name>
    <dbReference type="NCBI Taxonomy" id="979761"/>
    <lineage>
        <taxon>Eukaryota</taxon>
        <taxon>Fungi</taxon>
        <taxon>Fungi incertae sedis</taxon>
        <taxon>Mucoromycota</taxon>
        <taxon>Mortierellomycotina</taxon>
        <taxon>Mortierellomycetes</taxon>
        <taxon>Mortierellales</taxon>
        <taxon>Mortierellaceae</taxon>
        <taxon>Lunasporangiospora</taxon>
    </lineage>
</organism>
<comment type="caution">
    <text evidence="2">The sequence shown here is derived from an EMBL/GenBank/DDBJ whole genome shotgun (WGS) entry which is preliminary data.</text>
</comment>
<dbReference type="AlphaFoldDB" id="A0A9P6FYM4"/>
<evidence type="ECO:0000256" key="1">
    <source>
        <dbReference type="SAM" id="Phobius"/>
    </source>
</evidence>
<feature type="transmembrane region" description="Helical" evidence="1">
    <location>
        <begin position="59"/>
        <end position="79"/>
    </location>
</feature>
<feature type="non-terminal residue" evidence="2">
    <location>
        <position position="96"/>
    </location>
</feature>
<dbReference type="EMBL" id="JAABOA010000577">
    <property type="protein sequence ID" value="KAF9583832.1"/>
    <property type="molecule type" value="Genomic_DNA"/>
</dbReference>
<evidence type="ECO:0000313" key="2">
    <source>
        <dbReference type="EMBL" id="KAF9583832.1"/>
    </source>
</evidence>
<gene>
    <name evidence="2" type="ORF">BGW38_008388</name>
</gene>
<accession>A0A9P6FYM4</accession>
<protein>
    <submittedName>
        <fullName evidence="2">Uncharacterized protein</fullName>
    </submittedName>
</protein>
<reference evidence="2" key="1">
    <citation type="journal article" date="2020" name="Fungal Divers.">
        <title>Resolving the Mortierellaceae phylogeny through synthesis of multi-gene phylogenetics and phylogenomics.</title>
        <authorList>
            <person name="Vandepol N."/>
            <person name="Liber J."/>
            <person name="Desiro A."/>
            <person name="Na H."/>
            <person name="Kennedy M."/>
            <person name="Barry K."/>
            <person name="Grigoriev I.V."/>
            <person name="Miller A.N."/>
            <person name="O'Donnell K."/>
            <person name="Stajich J.E."/>
            <person name="Bonito G."/>
        </authorList>
    </citation>
    <scope>NUCLEOTIDE SEQUENCE</scope>
    <source>
        <strain evidence="2">KOD1015</strain>
    </source>
</reference>
<evidence type="ECO:0000313" key="3">
    <source>
        <dbReference type="Proteomes" id="UP000780801"/>
    </source>
</evidence>